<dbReference type="PANTHER" id="PTHR42794:SF1">
    <property type="entry name" value="HEMIN IMPORT ATP-BINDING PROTEIN HMUV"/>
    <property type="match status" value="1"/>
</dbReference>
<dbReference type="InterPro" id="IPR003593">
    <property type="entry name" value="AAA+_ATPase"/>
</dbReference>
<accession>A0A8J3E7G3</accession>
<dbReference type="PROSITE" id="PS50893">
    <property type="entry name" value="ABC_TRANSPORTER_2"/>
    <property type="match status" value="1"/>
</dbReference>
<dbReference type="GO" id="GO:0016887">
    <property type="term" value="F:ATP hydrolysis activity"/>
    <property type="evidence" value="ECO:0007669"/>
    <property type="project" value="InterPro"/>
</dbReference>
<evidence type="ECO:0000256" key="1">
    <source>
        <dbReference type="ARBA" id="ARBA00022448"/>
    </source>
</evidence>
<dbReference type="SUPFAM" id="SSF52540">
    <property type="entry name" value="P-loop containing nucleoside triphosphate hydrolases"/>
    <property type="match status" value="1"/>
</dbReference>
<feature type="domain" description="ABC transporter" evidence="6">
    <location>
        <begin position="4"/>
        <end position="239"/>
    </location>
</feature>
<dbReference type="InterPro" id="IPR027417">
    <property type="entry name" value="P-loop_NTPase"/>
</dbReference>
<dbReference type="OrthoDB" id="6461291at2"/>
<dbReference type="SMART" id="SM00382">
    <property type="entry name" value="AAA"/>
    <property type="match status" value="1"/>
</dbReference>
<evidence type="ECO:0000313" key="7">
    <source>
        <dbReference type="EMBL" id="GGF87711.1"/>
    </source>
</evidence>
<keyword evidence="8" id="KW-1185">Reference proteome</keyword>
<keyword evidence="2" id="KW-0547">Nucleotide-binding</keyword>
<reference evidence="7" key="1">
    <citation type="journal article" date="2014" name="Int. J. Syst. Evol. Microbiol.">
        <title>Complete genome sequence of Corynebacterium casei LMG S-19264T (=DSM 44701T), isolated from a smear-ripened cheese.</title>
        <authorList>
            <consortium name="US DOE Joint Genome Institute (JGI-PGF)"/>
            <person name="Walter F."/>
            <person name="Albersmeier A."/>
            <person name="Kalinowski J."/>
            <person name="Ruckert C."/>
        </authorList>
    </citation>
    <scope>NUCLEOTIDE SEQUENCE</scope>
    <source>
        <strain evidence="7">CGMCC 1.15758</strain>
    </source>
</reference>
<evidence type="ECO:0000256" key="3">
    <source>
        <dbReference type="ARBA" id="ARBA00022840"/>
    </source>
</evidence>
<proteinExistence type="predicted"/>
<dbReference type="InterPro" id="IPR003439">
    <property type="entry name" value="ABC_transporter-like_ATP-bd"/>
</dbReference>
<gene>
    <name evidence="7" type="primary">hmuV</name>
    <name evidence="7" type="ORF">GCM10010995_01170</name>
</gene>
<dbReference type="EMBL" id="BMJS01000001">
    <property type="protein sequence ID" value="GGF87711.1"/>
    <property type="molecule type" value="Genomic_DNA"/>
</dbReference>
<dbReference type="Pfam" id="PF00005">
    <property type="entry name" value="ABC_tran"/>
    <property type="match status" value="1"/>
</dbReference>
<dbReference type="GO" id="GO:0005524">
    <property type="term" value="F:ATP binding"/>
    <property type="evidence" value="ECO:0007669"/>
    <property type="project" value="UniProtKB-KW"/>
</dbReference>
<comment type="function">
    <text evidence="5">Part of the ABC transporter complex HmuTUV involved in hemin import. Responsible for energy coupling to the transport system.</text>
</comment>
<evidence type="ECO:0000256" key="4">
    <source>
        <dbReference type="ARBA" id="ARBA00022967"/>
    </source>
</evidence>
<evidence type="ECO:0000313" key="8">
    <source>
        <dbReference type="Proteomes" id="UP000636949"/>
    </source>
</evidence>
<keyword evidence="3 7" id="KW-0067">ATP-binding</keyword>
<keyword evidence="1" id="KW-0813">Transport</keyword>
<dbReference type="RefSeq" id="WP_117001273.1">
    <property type="nucleotide sequence ID" value="NZ_BMJS01000001.1"/>
</dbReference>
<dbReference type="Proteomes" id="UP000636949">
    <property type="component" value="Unassembled WGS sequence"/>
</dbReference>
<evidence type="ECO:0000259" key="6">
    <source>
        <dbReference type="PROSITE" id="PS50893"/>
    </source>
</evidence>
<dbReference type="Gene3D" id="3.40.50.300">
    <property type="entry name" value="P-loop containing nucleotide triphosphate hydrolases"/>
    <property type="match status" value="1"/>
</dbReference>
<name>A0A8J3E7G3_9GAMM</name>
<comment type="caution">
    <text evidence="7">The sequence shown here is derived from an EMBL/GenBank/DDBJ whole genome shotgun (WGS) entry which is preliminary data.</text>
</comment>
<sequence length="255" mass="28633">MLELRNINIDARIFDVNASFESGEKYAIIGVNGAGKTSLLDVISSKISGKNMMGEVLLGGKNIAKLNPKKRAQRFAYLAQNTQTLFNYTVNDIVSMGLYPHDLNSSRKENLINQIYEMLSLSKQKNMPFHTLSGGQKQRAHLARVVLQMIAGNNNEEKWLLLDEHAAGLDLYQQALVFKILDELLKQHNLGVIMVMHDLNLAAQFCDQMLLIDNGRLLKMDDPKKVILDNEFAKAFKIKAKYLASEDAFLFAATS</sequence>
<organism evidence="7 8">
    <name type="scientific">Cysteiniphilum litorale</name>
    <dbReference type="NCBI Taxonomy" id="2056700"/>
    <lineage>
        <taxon>Bacteria</taxon>
        <taxon>Pseudomonadati</taxon>
        <taxon>Pseudomonadota</taxon>
        <taxon>Gammaproteobacteria</taxon>
        <taxon>Thiotrichales</taxon>
        <taxon>Fastidiosibacteraceae</taxon>
        <taxon>Cysteiniphilum</taxon>
    </lineage>
</organism>
<protein>
    <submittedName>
        <fullName evidence="7">Hemin import ATP-binding protein HmuV</fullName>
    </submittedName>
</protein>
<dbReference type="CDD" id="cd03214">
    <property type="entry name" value="ABC_Iron-Siderophores_B12_Hemin"/>
    <property type="match status" value="1"/>
</dbReference>
<dbReference type="AlphaFoldDB" id="A0A8J3E7G3"/>
<dbReference type="PANTHER" id="PTHR42794">
    <property type="entry name" value="HEMIN IMPORT ATP-BINDING PROTEIN HMUV"/>
    <property type="match status" value="1"/>
</dbReference>
<keyword evidence="4" id="KW-1278">Translocase</keyword>
<evidence type="ECO:0000256" key="2">
    <source>
        <dbReference type="ARBA" id="ARBA00022741"/>
    </source>
</evidence>
<evidence type="ECO:0000256" key="5">
    <source>
        <dbReference type="ARBA" id="ARBA00037066"/>
    </source>
</evidence>
<reference evidence="7" key="2">
    <citation type="submission" date="2020-09" db="EMBL/GenBank/DDBJ databases">
        <authorList>
            <person name="Sun Q."/>
            <person name="Zhou Y."/>
        </authorList>
    </citation>
    <scope>NUCLEOTIDE SEQUENCE</scope>
    <source>
        <strain evidence="7">CGMCC 1.15758</strain>
    </source>
</reference>